<comment type="caution">
    <text evidence="3">The sequence shown here is derived from an EMBL/GenBank/DDBJ whole genome shotgun (WGS) entry which is preliminary data.</text>
</comment>
<dbReference type="OrthoDB" id="671172at2759"/>
<proteinExistence type="predicted"/>
<dbReference type="Gene3D" id="1.20.1280.50">
    <property type="match status" value="1"/>
</dbReference>
<dbReference type="EMBL" id="LFYR01000636">
    <property type="protein sequence ID" value="KMZ72329.1"/>
    <property type="molecule type" value="Genomic_DNA"/>
</dbReference>
<dbReference type="InterPro" id="IPR036047">
    <property type="entry name" value="F-box-like_dom_sf"/>
</dbReference>
<keyword evidence="1" id="KW-1133">Transmembrane helix</keyword>
<dbReference type="PROSITE" id="PS50181">
    <property type="entry name" value="FBOX"/>
    <property type="match status" value="1"/>
</dbReference>
<keyword evidence="1" id="KW-0812">Transmembrane</keyword>
<dbReference type="Pfam" id="PF12937">
    <property type="entry name" value="F-box-like"/>
    <property type="match status" value="1"/>
</dbReference>
<reference evidence="4" key="1">
    <citation type="journal article" date="2016" name="Nature">
        <title>The genome of the seagrass Zostera marina reveals angiosperm adaptation to the sea.</title>
        <authorList>
            <person name="Olsen J.L."/>
            <person name="Rouze P."/>
            <person name="Verhelst B."/>
            <person name="Lin Y.-C."/>
            <person name="Bayer T."/>
            <person name="Collen J."/>
            <person name="Dattolo E."/>
            <person name="De Paoli E."/>
            <person name="Dittami S."/>
            <person name="Maumus F."/>
            <person name="Michel G."/>
            <person name="Kersting A."/>
            <person name="Lauritano C."/>
            <person name="Lohaus R."/>
            <person name="Toepel M."/>
            <person name="Tonon T."/>
            <person name="Vanneste K."/>
            <person name="Amirebrahimi M."/>
            <person name="Brakel J."/>
            <person name="Bostroem C."/>
            <person name="Chovatia M."/>
            <person name="Grimwood J."/>
            <person name="Jenkins J.W."/>
            <person name="Jueterbock A."/>
            <person name="Mraz A."/>
            <person name="Stam W.T."/>
            <person name="Tice H."/>
            <person name="Bornberg-Bauer E."/>
            <person name="Green P.J."/>
            <person name="Pearson G.A."/>
            <person name="Procaccini G."/>
            <person name="Duarte C.M."/>
            <person name="Schmutz J."/>
            <person name="Reusch T.B.H."/>
            <person name="Van de Peer Y."/>
        </authorList>
    </citation>
    <scope>NUCLEOTIDE SEQUENCE [LARGE SCALE GENOMIC DNA]</scope>
    <source>
        <strain evidence="4">cv. Finnish</strain>
    </source>
</reference>
<accession>A0A0K9PTN9</accession>
<evidence type="ECO:0000313" key="4">
    <source>
        <dbReference type="Proteomes" id="UP000036987"/>
    </source>
</evidence>
<keyword evidence="4" id="KW-1185">Reference proteome</keyword>
<dbReference type="Proteomes" id="UP000036987">
    <property type="component" value="Unassembled WGS sequence"/>
</dbReference>
<evidence type="ECO:0000313" key="3">
    <source>
        <dbReference type="EMBL" id="KMZ72329.1"/>
    </source>
</evidence>
<dbReference type="InterPro" id="IPR001810">
    <property type="entry name" value="F-box_dom"/>
</dbReference>
<dbReference type="AlphaFoldDB" id="A0A0K9PTN9"/>
<keyword evidence="1" id="KW-0472">Membrane</keyword>
<protein>
    <recommendedName>
        <fullName evidence="2">F-box domain-containing protein</fullName>
    </recommendedName>
</protein>
<feature type="transmembrane region" description="Helical" evidence="1">
    <location>
        <begin position="297"/>
        <end position="320"/>
    </location>
</feature>
<dbReference type="InterPro" id="IPR045283">
    <property type="entry name" value="AT3G44326-like"/>
</dbReference>
<gene>
    <name evidence="3" type="ORF">ZOSMA_166G00250</name>
</gene>
<dbReference type="OMA" id="RYEAKRM"/>
<dbReference type="SUPFAM" id="SSF81383">
    <property type="entry name" value="F-box domain"/>
    <property type="match status" value="1"/>
</dbReference>
<evidence type="ECO:0000256" key="1">
    <source>
        <dbReference type="SAM" id="Phobius"/>
    </source>
</evidence>
<dbReference type="PANTHER" id="PTHR33736">
    <property type="entry name" value="F-BOX PROTEIN-RELATED"/>
    <property type="match status" value="1"/>
</dbReference>
<evidence type="ECO:0000259" key="2">
    <source>
        <dbReference type="PROSITE" id="PS50181"/>
    </source>
</evidence>
<name>A0A0K9PTN9_ZOSMR</name>
<organism evidence="3 4">
    <name type="scientific">Zostera marina</name>
    <name type="common">Eelgrass</name>
    <dbReference type="NCBI Taxonomy" id="29655"/>
    <lineage>
        <taxon>Eukaryota</taxon>
        <taxon>Viridiplantae</taxon>
        <taxon>Streptophyta</taxon>
        <taxon>Embryophyta</taxon>
        <taxon>Tracheophyta</taxon>
        <taxon>Spermatophyta</taxon>
        <taxon>Magnoliopsida</taxon>
        <taxon>Liliopsida</taxon>
        <taxon>Zosteraceae</taxon>
        <taxon>Zostera</taxon>
    </lineage>
</organism>
<dbReference type="PANTHER" id="PTHR33736:SF13">
    <property type="entry name" value="OS11G0155100 PROTEIN"/>
    <property type="match status" value="1"/>
</dbReference>
<sequence length="321" mass="36893">MITGEKTTNIEDLYDEVLFQILRFLDGPALATTSCTAPRFQKIATNHDLWQQLCLSSFPSLRQSSLLLLQLNSNYQSFFSNVYPFSVPNPEPIVSDDAVQKPIGIFCAIDIHHKDDLIFSKLVEINLRSQSQFQWFLSSPFHIDVYNQLKQDEREHAPINPISPEELTLSWIVIVRPTSSIRAANLSSRRPVSINKNPYTEETNIQFATVIGDYIASAMVTYCSETMQLLEVSLNMKGQDGAWLNGKDTLVAMRMASEGERIGNWKEENVVVKVMERYWEYEKIKKEKMEKRVRIEWTVDMLLILASVFIFFGFTAHVSYT</sequence>
<feature type="domain" description="F-box" evidence="2">
    <location>
        <begin position="7"/>
        <end position="53"/>
    </location>
</feature>